<gene>
    <name evidence="2" type="ORF">ACFFGH_31055</name>
</gene>
<dbReference type="PANTHER" id="PTHR12110">
    <property type="entry name" value="HYDROXYPYRUVATE ISOMERASE"/>
    <property type="match status" value="1"/>
</dbReference>
<keyword evidence="3" id="KW-1185">Reference proteome</keyword>
<feature type="domain" description="Xylose isomerase-like TIM barrel" evidence="1">
    <location>
        <begin position="31"/>
        <end position="247"/>
    </location>
</feature>
<evidence type="ECO:0000313" key="2">
    <source>
        <dbReference type="EMBL" id="MFC0682291.1"/>
    </source>
</evidence>
<reference evidence="2 3" key="1">
    <citation type="submission" date="2024-09" db="EMBL/GenBank/DDBJ databases">
        <authorList>
            <person name="Sun Q."/>
            <person name="Mori K."/>
        </authorList>
    </citation>
    <scope>NUCLEOTIDE SEQUENCE [LARGE SCALE GENOMIC DNA]</scope>
    <source>
        <strain evidence="2 3">KCTC 23076</strain>
    </source>
</reference>
<dbReference type="RefSeq" id="WP_386676178.1">
    <property type="nucleotide sequence ID" value="NZ_JBHLTG010000012.1"/>
</dbReference>
<dbReference type="Gene3D" id="3.20.20.150">
    <property type="entry name" value="Divalent-metal-dependent TIM barrel enzymes"/>
    <property type="match status" value="1"/>
</dbReference>
<accession>A0ABV6RZT2</accession>
<dbReference type="SUPFAM" id="SSF51658">
    <property type="entry name" value="Xylose isomerase-like"/>
    <property type="match status" value="1"/>
</dbReference>
<name>A0ABV6RZT2_9GAMM</name>
<organism evidence="2 3">
    <name type="scientific">Lysobacter korlensis</name>
    <dbReference type="NCBI Taxonomy" id="553636"/>
    <lineage>
        <taxon>Bacteria</taxon>
        <taxon>Pseudomonadati</taxon>
        <taxon>Pseudomonadota</taxon>
        <taxon>Gammaproteobacteria</taxon>
        <taxon>Lysobacterales</taxon>
        <taxon>Lysobacteraceae</taxon>
        <taxon>Lysobacter</taxon>
    </lineage>
</organism>
<sequence>MIGLSTYSFFWRWSERAPEPLTLPQMLTRTAELGVGLFQICDYPPIEDSSPAELAETAALARRLGVKLELGTKGIEPDHLRRYLAMTEPLGVSLLRSMLYSPTSRPSIDDAKRMLTEVVPEFEAAGVQLALETYEQVRSADLVDVVTSVGSPVLGICLDPGNCVANLEHPRDVVERTAPYVLNLHVKEFAFSRRGGWVGFLYAGAPLGQGLLDYDHLVETTQAREKGLSQVIEHWLPWQDDYAETARLEDEWTVSNLEYLRSKNP</sequence>
<dbReference type="EMBL" id="JBHLTG010000012">
    <property type="protein sequence ID" value="MFC0682291.1"/>
    <property type="molecule type" value="Genomic_DNA"/>
</dbReference>
<protein>
    <submittedName>
        <fullName evidence="2">Sugar phosphate isomerase/epimerase family protein</fullName>
    </submittedName>
</protein>
<proteinExistence type="predicted"/>
<evidence type="ECO:0000259" key="1">
    <source>
        <dbReference type="Pfam" id="PF01261"/>
    </source>
</evidence>
<dbReference type="InterPro" id="IPR050312">
    <property type="entry name" value="IolE/XylAMocC-like"/>
</dbReference>
<keyword evidence="2" id="KW-0413">Isomerase</keyword>
<dbReference type="PANTHER" id="PTHR12110:SF52">
    <property type="entry name" value="XYLOSE ISOMERASE"/>
    <property type="match status" value="1"/>
</dbReference>
<dbReference type="InterPro" id="IPR036237">
    <property type="entry name" value="Xyl_isomerase-like_sf"/>
</dbReference>
<dbReference type="GO" id="GO:0016853">
    <property type="term" value="F:isomerase activity"/>
    <property type="evidence" value="ECO:0007669"/>
    <property type="project" value="UniProtKB-KW"/>
</dbReference>
<comment type="caution">
    <text evidence="2">The sequence shown here is derived from an EMBL/GenBank/DDBJ whole genome shotgun (WGS) entry which is preliminary data.</text>
</comment>
<dbReference type="Proteomes" id="UP001589896">
    <property type="component" value="Unassembled WGS sequence"/>
</dbReference>
<dbReference type="Pfam" id="PF01261">
    <property type="entry name" value="AP_endonuc_2"/>
    <property type="match status" value="1"/>
</dbReference>
<evidence type="ECO:0000313" key="3">
    <source>
        <dbReference type="Proteomes" id="UP001589896"/>
    </source>
</evidence>
<dbReference type="InterPro" id="IPR013022">
    <property type="entry name" value="Xyl_isomerase-like_TIM-brl"/>
</dbReference>